<proteinExistence type="predicted"/>
<dbReference type="Proteomes" id="UP000541347">
    <property type="component" value="Unassembled WGS sequence"/>
</dbReference>
<organism evidence="1 2">
    <name type="scientific">Pannonibacter tanglangensis</name>
    <dbReference type="NCBI Taxonomy" id="2750084"/>
    <lineage>
        <taxon>Bacteria</taxon>
        <taxon>Pseudomonadati</taxon>
        <taxon>Pseudomonadota</taxon>
        <taxon>Alphaproteobacteria</taxon>
        <taxon>Hyphomicrobiales</taxon>
        <taxon>Stappiaceae</taxon>
        <taxon>Pannonibacter</taxon>
    </lineage>
</organism>
<reference evidence="1 2" key="1">
    <citation type="submission" date="2020-01" db="EMBL/GenBank/DDBJ databases">
        <authorList>
            <person name="Peng S.Y."/>
            <person name="Li J."/>
            <person name="Wang M."/>
            <person name="Wang L."/>
            <person name="Wang C.Q."/>
            <person name="Wang J.R."/>
        </authorList>
    </citation>
    <scope>NUCLEOTIDE SEQUENCE [LARGE SCALE GENOMIC DNA]</scope>
    <source>
        <strain evidence="1 2">XCT-34</strain>
    </source>
</reference>
<comment type="caution">
    <text evidence="1">The sequence shown here is derived from an EMBL/GenBank/DDBJ whole genome shotgun (WGS) entry which is preliminary data.</text>
</comment>
<keyword evidence="2" id="KW-1185">Reference proteome</keyword>
<evidence type="ECO:0000313" key="2">
    <source>
        <dbReference type="Proteomes" id="UP000541347"/>
    </source>
</evidence>
<accession>A0ABW9ZLB4</accession>
<dbReference type="EMBL" id="JAABLP010000003">
    <property type="protein sequence ID" value="NBN64386.1"/>
    <property type="molecule type" value="Genomic_DNA"/>
</dbReference>
<evidence type="ECO:0000313" key="1">
    <source>
        <dbReference type="EMBL" id="NBN64386.1"/>
    </source>
</evidence>
<gene>
    <name evidence="1" type="ORF">GWI71_11895</name>
</gene>
<dbReference type="RefSeq" id="WP_161676377.1">
    <property type="nucleotide sequence ID" value="NZ_JAABLP010000003.1"/>
</dbReference>
<protein>
    <submittedName>
        <fullName evidence="1">Uncharacterized protein</fullName>
    </submittedName>
</protein>
<name>A0ABW9ZLB4_9HYPH</name>
<sequence>MSLRNLVIGTALCLIGSWTNGHAASVYKVEPMECKVLREEGQSALEYSSLVCDILKRQAGFVGALVTTRKLDVYGKMQPREKWKFQAEGSAILPPDIVDRALYVRKVCAELMKAREEAGFSGPEAIHLELSRPDLLIASDLDFRVAGKALLNGQFSWDATTSHQCQ</sequence>